<dbReference type="RefSeq" id="XP_001799838.1">
    <property type="nucleotide sequence ID" value="XM_001799786.1"/>
</dbReference>
<name>Q0UFB6_PHANO</name>
<dbReference type="AlphaFoldDB" id="Q0UFB6"/>
<gene>
    <name evidence="2" type="ORF">SNOG_09548</name>
</gene>
<accession>Q0UFB6</accession>
<proteinExistence type="predicted"/>
<evidence type="ECO:0000313" key="2">
    <source>
        <dbReference type="EMBL" id="EAT82813.1"/>
    </source>
</evidence>
<organism evidence="2 3">
    <name type="scientific">Phaeosphaeria nodorum (strain SN15 / ATCC MYA-4574 / FGSC 10173)</name>
    <name type="common">Glume blotch fungus</name>
    <name type="synonym">Parastagonospora nodorum</name>
    <dbReference type="NCBI Taxonomy" id="321614"/>
    <lineage>
        <taxon>Eukaryota</taxon>
        <taxon>Fungi</taxon>
        <taxon>Dikarya</taxon>
        <taxon>Ascomycota</taxon>
        <taxon>Pezizomycotina</taxon>
        <taxon>Dothideomycetes</taxon>
        <taxon>Pleosporomycetidae</taxon>
        <taxon>Pleosporales</taxon>
        <taxon>Pleosporineae</taxon>
        <taxon>Phaeosphaeriaceae</taxon>
        <taxon>Parastagonospora</taxon>
    </lineage>
</organism>
<sequence length="33" mass="3658">MAKAKYNGHNADNALQIATQRELELRKGDGSRT</sequence>
<dbReference type="EMBL" id="CH445339">
    <property type="protein sequence ID" value="EAT82813.1"/>
    <property type="molecule type" value="Genomic_DNA"/>
</dbReference>
<feature type="region of interest" description="Disordered" evidence="1">
    <location>
        <begin position="1"/>
        <end position="33"/>
    </location>
</feature>
<reference evidence="3" key="1">
    <citation type="journal article" date="2007" name="Plant Cell">
        <title>Dothideomycete-plant interactions illuminated by genome sequencing and EST analysis of the wheat pathogen Stagonospora nodorum.</title>
        <authorList>
            <person name="Hane J.K."/>
            <person name="Lowe R.G."/>
            <person name="Solomon P.S."/>
            <person name="Tan K.C."/>
            <person name="Schoch C.L."/>
            <person name="Spatafora J.W."/>
            <person name="Crous P.W."/>
            <person name="Kodira C."/>
            <person name="Birren B.W."/>
            <person name="Galagan J.E."/>
            <person name="Torriani S.F."/>
            <person name="McDonald B.A."/>
            <person name="Oliver R.P."/>
        </authorList>
    </citation>
    <scope>NUCLEOTIDE SEQUENCE [LARGE SCALE GENOMIC DNA]</scope>
    <source>
        <strain evidence="3">SN15 / ATCC MYA-4574 / FGSC 10173</strain>
    </source>
</reference>
<evidence type="ECO:0000256" key="1">
    <source>
        <dbReference type="SAM" id="MobiDB-lite"/>
    </source>
</evidence>
<dbReference type="InParanoid" id="Q0UFB6"/>
<feature type="compositionally biased region" description="Basic and acidic residues" evidence="1">
    <location>
        <begin position="21"/>
        <end position="33"/>
    </location>
</feature>
<protein>
    <submittedName>
        <fullName evidence="2">Uncharacterized protein</fullName>
    </submittedName>
</protein>
<evidence type="ECO:0000313" key="3">
    <source>
        <dbReference type="Proteomes" id="UP000001055"/>
    </source>
</evidence>
<dbReference type="KEGG" id="pno:SNOG_09548"/>
<dbReference type="GeneID" id="5976743"/>
<dbReference type="Proteomes" id="UP000001055">
    <property type="component" value="Unassembled WGS sequence"/>
</dbReference>